<dbReference type="Pfam" id="PF00004">
    <property type="entry name" value="AAA"/>
    <property type="match status" value="1"/>
</dbReference>
<feature type="domain" description="ATPase AAA-type core" evidence="1">
    <location>
        <begin position="3"/>
        <end position="91"/>
    </location>
</feature>
<evidence type="ECO:0000313" key="2">
    <source>
        <dbReference type="EMBL" id="KAK3934407.1"/>
    </source>
</evidence>
<protein>
    <recommendedName>
        <fullName evidence="1">ATPase AAA-type core domain-containing protein</fullName>
    </recommendedName>
</protein>
<name>A0AAN6MYV3_9PEZI</name>
<comment type="caution">
    <text evidence="2">The sequence shown here is derived from an EMBL/GenBank/DDBJ whole genome shotgun (WGS) entry which is preliminary data.</text>
</comment>
<dbReference type="Gene3D" id="3.40.50.300">
    <property type="entry name" value="P-loop containing nucleotide triphosphate hydrolases"/>
    <property type="match status" value="1"/>
</dbReference>
<dbReference type="Proteomes" id="UP001303473">
    <property type="component" value="Unassembled WGS sequence"/>
</dbReference>
<reference evidence="3" key="1">
    <citation type="journal article" date="2023" name="Mol. Phylogenet. Evol.">
        <title>Genome-scale phylogeny and comparative genomics of the fungal order Sordariales.</title>
        <authorList>
            <person name="Hensen N."/>
            <person name="Bonometti L."/>
            <person name="Westerberg I."/>
            <person name="Brannstrom I.O."/>
            <person name="Guillou S."/>
            <person name="Cros-Aarteil S."/>
            <person name="Calhoun S."/>
            <person name="Haridas S."/>
            <person name="Kuo A."/>
            <person name="Mondo S."/>
            <person name="Pangilinan J."/>
            <person name="Riley R."/>
            <person name="LaButti K."/>
            <person name="Andreopoulos B."/>
            <person name="Lipzen A."/>
            <person name="Chen C."/>
            <person name="Yan M."/>
            <person name="Daum C."/>
            <person name="Ng V."/>
            <person name="Clum A."/>
            <person name="Steindorff A."/>
            <person name="Ohm R.A."/>
            <person name="Martin F."/>
            <person name="Silar P."/>
            <person name="Natvig D.O."/>
            <person name="Lalanne C."/>
            <person name="Gautier V."/>
            <person name="Ament-Velasquez S.L."/>
            <person name="Kruys A."/>
            <person name="Hutchinson M.I."/>
            <person name="Powell A.J."/>
            <person name="Barry K."/>
            <person name="Miller A.N."/>
            <person name="Grigoriev I.V."/>
            <person name="Debuchy R."/>
            <person name="Gladieux P."/>
            <person name="Hiltunen Thoren M."/>
            <person name="Johannesson H."/>
        </authorList>
    </citation>
    <scope>NUCLEOTIDE SEQUENCE [LARGE SCALE GENOMIC DNA]</scope>
    <source>
        <strain evidence="3">CBS 340.73</strain>
    </source>
</reference>
<dbReference type="InterPro" id="IPR003959">
    <property type="entry name" value="ATPase_AAA_core"/>
</dbReference>
<evidence type="ECO:0000259" key="1">
    <source>
        <dbReference type="Pfam" id="PF00004"/>
    </source>
</evidence>
<proteinExistence type="predicted"/>
<dbReference type="GO" id="GO:0016887">
    <property type="term" value="F:ATP hydrolysis activity"/>
    <property type="evidence" value="ECO:0007669"/>
    <property type="project" value="InterPro"/>
</dbReference>
<dbReference type="EMBL" id="MU853993">
    <property type="protein sequence ID" value="KAK3934407.1"/>
    <property type="molecule type" value="Genomic_DNA"/>
</dbReference>
<dbReference type="GO" id="GO:0005524">
    <property type="term" value="F:ATP binding"/>
    <property type="evidence" value="ECO:0007669"/>
    <property type="project" value="InterPro"/>
</dbReference>
<accession>A0AAN6MYV3</accession>
<sequence length="229" mass="26333">MAVQISAGELPSHAGLLEAQLSLIFEIAQRWGAIVLLDEADVYLEQRSSRDLGRNGLVSVFLRKMEFCEAIMFLTTNRVTEFDEAILSRVHLAMKYANLDRDRRKLIWKIFLDRASNSHGKADISDKELDKLVRIEFNGRQVWLPGRYGVNFANETRSKMSWPRRVLWPARRAGCVTYIMRRRSRQAKSLLMISMVPITNLCTERRRAMHGPCLTCRKNVVRGIPAAAR</sequence>
<dbReference type="PANTHER" id="PTHR46411:SF3">
    <property type="entry name" value="AAA+ ATPASE DOMAIN-CONTAINING PROTEIN"/>
    <property type="match status" value="1"/>
</dbReference>
<dbReference type="PANTHER" id="PTHR46411">
    <property type="entry name" value="FAMILY ATPASE, PUTATIVE-RELATED"/>
    <property type="match status" value="1"/>
</dbReference>
<gene>
    <name evidence="2" type="ORF">QBC46DRAFT_399876</name>
</gene>
<dbReference type="InterPro" id="IPR027417">
    <property type="entry name" value="P-loop_NTPase"/>
</dbReference>
<evidence type="ECO:0000313" key="3">
    <source>
        <dbReference type="Proteomes" id="UP001303473"/>
    </source>
</evidence>
<dbReference type="AlphaFoldDB" id="A0AAN6MYV3"/>
<dbReference type="SUPFAM" id="SSF52540">
    <property type="entry name" value="P-loop containing nucleoside triphosphate hydrolases"/>
    <property type="match status" value="1"/>
</dbReference>
<keyword evidence="3" id="KW-1185">Reference proteome</keyword>
<organism evidence="2 3">
    <name type="scientific">Diplogelasinospora grovesii</name>
    <dbReference type="NCBI Taxonomy" id="303347"/>
    <lineage>
        <taxon>Eukaryota</taxon>
        <taxon>Fungi</taxon>
        <taxon>Dikarya</taxon>
        <taxon>Ascomycota</taxon>
        <taxon>Pezizomycotina</taxon>
        <taxon>Sordariomycetes</taxon>
        <taxon>Sordariomycetidae</taxon>
        <taxon>Sordariales</taxon>
        <taxon>Diplogelasinosporaceae</taxon>
        <taxon>Diplogelasinospora</taxon>
    </lineage>
</organism>